<dbReference type="AlphaFoldDB" id="A0A2G1UMB3"/>
<evidence type="ECO:0000256" key="1">
    <source>
        <dbReference type="SAM" id="Phobius"/>
    </source>
</evidence>
<name>A0A2G1UMB3_9GAMM</name>
<feature type="transmembrane region" description="Helical" evidence="1">
    <location>
        <begin position="118"/>
        <end position="136"/>
    </location>
</feature>
<keyword evidence="1" id="KW-0812">Transmembrane</keyword>
<feature type="transmembrane region" description="Helical" evidence="1">
    <location>
        <begin position="94"/>
        <end position="112"/>
    </location>
</feature>
<keyword evidence="1" id="KW-1133">Transmembrane helix</keyword>
<evidence type="ECO:0008006" key="4">
    <source>
        <dbReference type="Google" id="ProtNLM"/>
    </source>
</evidence>
<evidence type="ECO:0000313" key="2">
    <source>
        <dbReference type="EMBL" id="PHQ15636.1"/>
    </source>
</evidence>
<dbReference type="Proteomes" id="UP000231409">
    <property type="component" value="Unassembled WGS sequence"/>
</dbReference>
<protein>
    <recommendedName>
        <fullName evidence="4">SHOCT domain-containing protein</fullName>
    </recommendedName>
</protein>
<proteinExistence type="predicted"/>
<gene>
    <name evidence="2" type="ORF">CLH61_05620</name>
</gene>
<organism evidence="2 3">
    <name type="scientific">Marinobacter profundi</name>
    <dbReference type="NCBI Taxonomy" id="2666256"/>
    <lineage>
        <taxon>Bacteria</taxon>
        <taxon>Pseudomonadati</taxon>
        <taxon>Pseudomonadota</taxon>
        <taxon>Gammaproteobacteria</taxon>
        <taxon>Pseudomonadales</taxon>
        <taxon>Marinobacteraceae</taxon>
        <taxon>Marinobacter</taxon>
    </lineage>
</organism>
<keyword evidence="1" id="KW-0472">Membrane</keyword>
<comment type="caution">
    <text evidence="2">The sequence shown here is derived from an EMBL/GenBank/DDBJ whole genome shotgun (WGS) entry which is preliminary data.</text>
</comment>
<reference evidence="2 3" key="1">
    <citation type="submission" date="2017-09" db="EMBL/GenBank/DDBJ databases">
        <title>The draft genome sequences of Marinobacter sp. PWS21.</title>
        <authorList>
            <person name="Cao J."/>
        </authorList>
    </citation>
    <scope>NUCLEOTIDE SEQUENCE [LARGE SCALE GENOMIC DNA]</scope>
    <source>
        <strain evidence="2 3">PWS21</strain>
    </source>
</reference>
<dbReference type="EMBL" id="NTFH01000005">
    <property type="protein sequence ID" value="PHQ15636.1"/>
    <property type="molecule type" value="Genomic_DNA"/>
</dbReference>
<accession>A0A2G1UMB3</accession>
<evidence type="ECO:0000313" key="3">
    <source>
        <dbReference type="Proteomes" id="UP000231409"/>
    </source>
</evidence>
<keyword evidence="3" id="KW-1185">Reference proteome</keyword>
<sequence>MSQTDVIYLDSWALPDFELERQGWGIPPRESWQVDRKFRQIHAARKSSTLFKRFNRHYLAISRHRGRRELPEQVIDLAFVEAEAREVRDFKARLWLLAACLLTIPVAFTGLMPVAPLWMLPPVLIAVALVAVALRLRKHHYEFRALNSDVVVFTVDAGVPAKEDAEAFVRDLSLSIADAQRVLPAGKQRIPVAVAEMRRLAEQGIISKDDYEAIKRNWFRS</sequence>